<dbReference type="RefSeq" id="WP_094475411.1">
    <property type="nucleotide sequence ID" value="NZ_NOZR01000001.1"/>
</dbReference>
<dbReference type="Proteomes" id="UP000216063">
    <property type="component" value="Unassembled WGS sequence"/>
</dbReference>
<evidence type="ECO:0000256" key="4">
    <source>
        <dbReference type="PIRSR" id="PIRSR000103-1"/>
    </source>
</evidence>
<dbReference type="PANTHER" id="PTHR22981:SF7">
    <property type="entry name" value="3-HYDROXYISOBUTYRATE DEHYDROGENASE, MITOCHONDRIAL"/>
    <property type="match status" value="1"/>
</dbReference>
<dbReference type="SUPFAM" id="SSF48179">
    <property type="entry name" value="6-phosphogluconate dehydrogenase C-terminal domain-like"/>
    <property type="match status" value="1"/>
</dbReference>
<reference evidence="7 8" key="1">
    <citation type="submission" date="2017-07" db="EMBL/GenBank/DDBJ databases">
        <title>The new phylogeny of genus Mycobacterium.</title>
        <authorList>
            <person name="Tortoli E."/>
            <person name="Trovato A."/>
            <person name="Cirillo D.M."/>
        </authorList>
    </citation>
    <scope>NUCLEOTIDE SEQUENCE [LARGE SCALE GENOMIC DNA]</scope>
    <source>
        <strain evidence="7 8">ATCC 33027</strain>
    </source>
</reference>
<dbReference type="Pfam" id="PF03446">
    <property type="entry name" value="NAD_binding_2"/>
    <property type="match status" value="1"/>
</dbReference>
<dbReference type="InterPro" id="IPR029154">
    <property type="entry name" value="HIBADH-like_NADP-bd"/>
</dbReference>
<evidence type="ECO:0000259" key="5">
    <source>
        <dbReference type="Pfam" id="PF03446"/>
    </source>
</evidence>
<keyword evidence="8" id="KW-1185">Reference proteome</keyword>
<accession>A0A255DTN9</accession>
<sequence>MSGAEDLIGFIGLGNIGFRMAARLIETGHHLVVFDTRAEAVAATVALGAQAATSPLDVADRSETVLASLPSVQASQDVATGPDGVIEGRRVKRFVDLSTVGSTAAQQIQAQLAQRGVAMLDSPVSGGVGGAAKGTLTLMVSGPRAEYDLVEPILARLGTPFFIDTKSGAGQTMKLVNNLLAATALATTCEVVVMGVKAGLDPSVMIDVINAGSGATNASREKFPKSILSRSFDYGFATGLMVKDVRLYLEEAAALGLSAEVASAIGHLWESVMREEGPESDFTSAIKPIEAAAGVIVDGRHRRTPA</sequence>
<evidence type="ECO:0000259" key="6">
    <source>
        <dbReference type="Pfam" id="PF14833"/>
    </source>
</evidence>
<evidence type="ECO:0000256" key="1">
    <source>
        <dbReference type="ARBA" id="ARBA00009080"/>
    </source>
</evidence>
<comment type="similarity">
    <text evidence="1">Belongs to the HIBADH-related family.</text>
</comment>
<dbReference type="AlphaFoldDB" id="A0A255DTN9"/>
<dbReference type="GO" id="GO:0016616">
    <property type="term" value="F:oxidoreductase activity, acting on the CH-OH group of donors, NAD or NADP as acceptor"/>
    <property type="evidence" value="ECO:0007669"/>
    <property type="project" value="TreeGrafter"/>
</dbReference>
<comment type="caution">
    <text evidence="7">The sequence shown here is derived from an EMBL/GenBank/DDBJ whole genome shotgun (WGS) entry which is preliminary data.</text>
</comment>
<evidence type="ECO:0000313" key="7">
    <source>
        <dbReference type="EMBL" id="OYN82726.1"/>
    </source>
</evidence>
<name>A0A255DTN9_9MYCO</name>
<keyword evidence="3" id="KW-0520">NAD</keyword>
<dbReference type="Gene3D" id="3.40.50.720">
    <property type="entry name" value="NAD(P)-binding Rossmann-like Domain"/>
    <property type="match status" value="1"/>
</dbReference>
<dbReference type="PIRSF" id="PIRSF000103">
    <property type="entry name" value="HIBADH"/>
    <property type="match status" value="1"/>
</dbReference>
<protein>
    <submittedName>
        <fullName evidence="7">Oxidoreductase</fullName>
    </submittedName>
</protein>
<dbReference type="SUPFAM" id="SSF51735">
    <property type="entry name" value="NAD(P)-binding Rossmann-fold domains"/>
    <property type="match status" value="1"/>
</dbReference>
<dbReference type="Pfam" id="PF14833">
    <property type="entry name" value="NAD_binding_11"/>
    <property type="match status" value="1"/>
</dbReference>
<dbReference type="PANTHER" id="PTHR22981">
    <property type="entry name" value="3-HYDROXYISOBUTYRATE DEHYDROGENASE-RELATED"/>
    <property type="match status" value="1"/>
</dbReference>
<dbReference type="InterPro" id="IPR006115">
    <property type="entry name" value="6PGDH_NADP-bd"/>
</dbReference>
<evidence type="ECO:0000256" key="3">
    <source>
        <dbReference type="ARBA" id="ARBA00023027"/>
    </source>
</evidence>
<evidence type="ECO:0000256" key="2">
    <source>
        <dbReference type="ARBA" id="ARBA00023002"/>
    </source>
</evidence>
<dbReference type="GO" id="GO:0050661">
    <property type="term" value="F:NADP binding"/>
    <property type="evidence" value="ECO:0007669"/>
    <property type="project" value="InterPro"/>
</dbReference>
<evidence type="ECO:0000313" key="8">
    <source>
        <dbReference type="Proteomes" id="UP000216063"/>
    </source>
</evidence>
<dbReference type="InterPro" id="IPR008927">
    <property type="entry name" value="6-PGluconate_DH-like_C_sf"/>
</dbReference>
<organism evidence="7 8">
    <name type="scientific">Mycolicibacterium sphagni</name>
    <dbReference type="NCBI Taxonomy" id="1786"/>
    <lineage>
        <taxon>Bacteria</taxon>
        <taxon>Bacillati</taxon>
        <taxon>Actinomycetota</taxon>
        <taxon>Actinomycetes</taxon>
        <taxon>Mycobacteriales</taxon>
        <taxon>Mycobacteriaceae</taxon>
        <taxon>Mycolicibacterium</taxon>
    </lineage>
</organism>
<dbReference type="Gene3D" id="1.10.1040.10">
    <property type="entry name" value="N-(1-d-carboxylethyl)-l-norvaline Dehydrogenase, domain 2"/>
    <property type="match status" value="1"/>
</dbReference>
<feature type="domain" description="6-phosphogluconate dehydrogenase NADP-binding" evidence="5">
    <location>
        <begin position="8"/>
        <end position="159"/>
    </location>
</feature>
<keyword evidence="2" id="KW-0560">Oxidoreductase</keyword>
<feature type="active site" evidence="4">
    <location>
        <position position="174"/>
    </location>
</feature>
<dbReference type="OrthoDB" id="3185659at2"/>
<proteinExistence type="inferred from homology"/>
<dbReference type="GO" id="GO:0051287">
    <property type="term" value="F:NAD binding"/>
    <property type="evidence" value="ECO:0007669"/>
    <property type="project" value="InterPro"/>
</dbReference>
<dbReference type="InterPro" id="IPR036291">
    <property type="entry name" value="NAD(P)-bd_dom_sf"/>
</dbReference>
<dbReference type="InterPro" id="IPR015815">
    <property type="entry name" value="HIBADH-related"/>
</dbReference>
<feature type="domain" description="3-hydroxyisobutyrate dehydrogenase-like NAD-binding" evidence="6">
    <location>
        <begin position="168"/>
        <end position="288"/>
    </location>
</feature>
<gene>
    <name evidence="7" type="ORF">CG716_00435</name>
</gene>
<dbReference type="EMBL" id="NOZR01000001">
    <property type="protein sequence ID" value="OYN82726.1"/>
    <property type="molecule type" value="Genomic_DNA"/>
</dbReference>
<dbReference type="InterPro" id="IPR013328">
    <property type="entry name" value="6PGD_dom2"/>
</dbReference>